<dbReference type="EMBL" id="CVMV01000059">
    <property type="protein sequence ID" value="CRG96357.1"/>
    <property type="molecule type" value="Genomic_DNA"/>
</dbReference>
<feature type="coiled-coil region" evidence="6">
    <location>
        <begin position="1108"/>
        <end position="1293"/>
    </location>
</feature>
<accession>A0A1J1GV41</accession>
<name>A0A1J1GV41_PLAGA</name>
<dbReference type="Proteomes" id="UP000220797">
    <property type="component" value="Unassembled WGS sequence"/>
</dbReference>
<feature type="compositionally biased region" description="Acidic residues" evidence="7">
    <location>
        <begin position="1365"/>
        <end position="1375"/>
    </location>
</feature>
<dbReference type="GO" id="GO:0005634">
    <property type="term" value="C:nucleus"/>
    <property type="evidence" value="ECO:0007669"/>
    <property type="project" value="UniProtKB-SubCell"/>
</dbReference>
<dbReference type="InterPro" id="IPR038729">
    <property type="entry name" value="Rad50/SbcC_AAA"/>
</dbReference>
<dbReference type="InterPro" id="IPR027417">
    <property type="entry name" value="P-loop_NTPase"/>
</dbReference>
<keyword evidence="5" id="KW-0131">Cell cycle</keyword>
<keyword evidence="3 6" id="KW-0175">Coiled coil</keyword>
<feature type="coiled-coil region" evidence="6">
    <location>
        <begin position="713"/>
        <end position="747"/>
    </location>
</feature>
<feature type="compositionally biased region" description="Basic residues" evidence="7">
    <location>
        <begin position="1324"/>
        <end position="1345"/>
    </location>
</feature>
<dbReference type="GO" id="GO:0008278">
    <property type="term" value="C:cohesin complex"/>
    <property type="evidence" value="ECO:0007669"/>
    <property type="project" value="TreeGrafter"/>
</dbReference>
<dbReference type="SUPFAM" id="SSF52540">
    <property type="entry name" value="P-loop containing nucleoside triphosphate hydrolases"/>
    <property type="match status" value="1"/>
</dbReference>
<feature type="coiled-coil region" evidence="6">
    <location>
        <begin position="1385"/>
        <end position="1466"/>
    </location>
</feature>
<organism evidence="9 10">
    <name type="scientific">Plasmodium gallinaceum</name>
    <dbReference type="NCBI Taxonomy" id="5849"/>
    <lineage>
        <taxon>Eukaryota</taxon>
        <taxon>Sar</taxon>
        <taxon>Alveolata</taxon>
        <taxon>Apicomplexa</taxon>
        <taxon>Aconoidasida</taxon>
        <taxon>Haemosporida</taxon>
        <taxon>Plasmodiidae</taxon>
        <taxon>Plasmodium</taxon>
        <taxon>Plasmodium (Haemamoeba)</taxon>
    </lineage>
</organism>
<evidence type="ECO:0000256" key="1">
    <source>
        <dbReference type="ARBA" id="ARBA00022618"/>
    </source>
</evidence>
<sequence>MSKNDKKKLNDSSYSGDEDRYESSLGITENENITSSNILVNSMKIVDNDFNKFINNEDLNFSVDSSFDYSNSNATNLKNKKDEVSLVELNDKKKEKYSVLKEKNKNDNLNLTNYELNKNNKLTKIATLIDNNGNEKNKILNKNKNLYNIDNDQIKDKGKNKNELNIDINIENEEMNTFEKEKNIYEHSPFCQEGYANSNNLNNNNSIINNNMNKDPIYLNGNNSGSNIGFSNHLVQKNKNYDRVINSKVNDLSISNDYLNSSLMSSMLYKENELCFIKYLIVCNFKSYENENIIGPFSKFTAIIGPNGSGKSNIMDCICFVLGINNKYLRIKNLKNLIYHKENEKIDNLNKRECYVKLILECNKENVEIKRTLNYKGVNNFYINDKLVDHKEYMNFLRKNRIETKTKTCLIFQGDIEEIINKKPTELSKLFEYISGSDEYEQIYEDIKDKLKEKQIICKNYLNEKKKIEQELKIHKIQMNENVEHNQLKDDYENDIKILYLFRLYHYLKKKEKFKEDLLNFKEEKMEFEQDILSKNKKIANDLEKNKLIKKKEFLKLEDQIKNQKNQLNDLKIHLNEINEKRKFCENSLNKVQANEKIKKNMENHCSNFINNLNHQIKEQNKKLEDEYRNKLKINLKFFNKYDNIKKFFKQNYPNTYELLKDEKYINKINVNNYNDEEQFKNYNVIQLIENLDDYKKCKEKYLYLCANSNININNYSNLAFSLKKDIKELQEECDNFSRKKQKEILEHESEKLSLDELNDRIKKLNYLIDQDKKCIESDKNKLRELNMSISNNEKQIEHLDEEINVLNIHKNELIFFEKRKEVIKSLKNMYGDDEIYDEVSNLYEVSNQLYYTAVNNVIHKYNNFLVVKNIETCIKCIKYLKDNKLHKMDFIPFENFVSNLKKKKEKKNMSDSMMDDSSMYVNSEKSSYNIIDKVINTFKKKNIILANNCLVCNENYKILFDYLIGTNTLIVESIKDAEDIKDKFPQLNINVVTLKGHIVSKHNNLIIDISSRYADKEKYNNRRLNINLYNKLVNEKDMCRNNINECNKKIIEINESLSKKNSELELNKKKISSILIKKDIFEKEIEAKTMVINTYEEKISKLKNIDIKNKMNTLNNYENELLKERNSLSSFQKDSFEILNNKFKVENIYEAIENNGKEIEKINENIDRIKNNIKKLNDDINELLDKKNEINLFHKKDKVLKEEDIKKELDDLKEEENDFNNKINEINVVINNLENHKLTLLKDLNQINQELNDLREDINNNFEKYETIENKIENSQKKIEIYKNFIKDLINECDINSINIFMTNNILKDIDDEHDDCHENNNKKKRKKKKKHIKQNNKYEKRKSKLLEESENEENNTSSTSNDTTEDTENEEEDDDIFLSNVSFDILSEELKNLENEKDINNEKEKLEKEIEKKKKFLKLRNVNSNAEKEYEQLAEKLKVVDASLSQERKECNLFERNFRILQKKRSYKFLHCFNYIKNIIDNVYNNLTYNVKHHVGGQAFLDLCNYNEFNKDDEPFYCGIKYNNMPPMKRYFEISELSGGEKSISALALIFSIQKYINNSFIILDEVDANMDPLKISSLTRYLNSINSQVIVISLKEKFFSKSQTLIGVYKNKHKKCSKTVTLDISKYRQDVINN</sequence>
<protein>
    <submittedName>
        <fullName evidence="9">Structural maintenance of chromosome protein, putative</fullName>
    </submittedName>
</protein>
<dbReference type="Gene3D" id="1.20.1060.20">
    <property type="match status" value="1"/>
</dbReference>
<evidence type="ECO:0000256" key="2">
    <source>
        <dbReference type="ARBA" id="ARBA00022776"/>
    </source>
</evidence>
<keyword evidence="1" id="KW-0132">Cell division</keyword>
<dbReference type="SMART" id="SM00968">
    <property type="entry name" value="SMC_hinge"/>
    <property type="match status" value="1"/>
</dbReference>
<keyword evidence="10" id="KW-1185">Reference proteome</keyword>
<evidence type="ECO:0000256" key="3">
    <source>
        <dbReference type="ARBA" id="ARBA00023054"/>
    </source>
</evidence>
<dbReference type="OrthoDB" id="5575062at2759"/>
<evidence type="ECO:0000256" key="7">
    <source>
        <dbReference type="SAM" id="MobiDB-lite"/>
    </source>
</evidence>
<dbReference type="PANTHER" id="PTHR18937">
    <property type="entry name" value="STRUCTURAL MAINTENANCE OF CHROMOSOMES SMC FAMILY MEMBER"/>
    <property type="match status" value="1"/>
</dbReference>
<evidence type="ECO:0000256" key="5">
    <source>
        <dbReference type="ARBA" id="ARBA00023306"/>
    </source>
</evidence>
<comment type="caution">
    <text evidence="9">The sequence shown here is derived from an EMBL/GenBank/DDBJ whole genome shotgun (WGS) entry which is preliminary data.</text>
</comment>
<keyword evidence="4" id="KW-0539">Nucleus</keyword>
<dbReference type="Gene3D" id="3.40.50.300">
    <property type="entry name" value="P-loop containing nucleotide triphosphate hydrolases"/>
    <property type="match status" value="2"/>
</dbReference>
<dbReference type="GO" id="GO:0051301">
    <property type="term" value="P:cell division"/>
    <property type="evidence" value="ECO:0007669"/>
    <property type="project" value="UniProtKB-KW"/>
</dbReference>
<dbReference type="VEuPathDB" id="PlasmoDB:PGAL8A_00358100"/>
<dbReference type="GO" id="GO:0005524">
    <property type="term" value="F:ATP binding"/>
    <property type="evidence" value="ECO:0007669"/>
    <property type="project" value="InterPro"/>
</dbReference>
<dbReference type="OMA" id="KHMDFQR"/>
<proteinExistence type="predicted"/>
<feature type="coiled-coil region" evidence="6">
    <location>
        <begin position="776"/>
        <end position="810"/>
    </location>
</feature>
<feature type="coiled-coil region" evidence="6">
    <location>
        <begin position="511"/>
        <end position="634"/>
    </location>
</feature>
<evidence type="ECO:0000313" key="10">
    <source>
        <dbReference type="Proteomes" id="UP000220797"/>
    </source>
</evidence>
<dbReference type="SUPFAM" id="SSF75553">
    <property type="entry name" value="Smc hinge domain"/>
    <property type="match status" value="1"/>
</dbReference>
<reference evidence="9" key="1">
    <citation type="submission" date="2015-04" db="EMBL/GenBank/DDBJ databases">
        <authorList>
            <consortium name="Pathogen Informatics"/>
        </authorList>
    </citation>
    <scope>NUCLEOTIDE SEQUENCE [LARGE SCALE GENOMIC DNA]</scope>
    <source>
        <strain evidence="9">8A</strain>
    </source>
</reference>
<gene>
    <name evidence="9" type="ORF">PGAL8A_00358100</name>
</gene>
<evidence type="ECO:0000256" key="6">
    <source>
        <dbReference type="SAM" id="Coils"/>
    </source>
</evidence>
<dbReference type="PANTHER" id="PTHR18937:SF12">
    <property type="entry name" value="STRUCTURAL MAINTENANCE OF CHROMOSOMES PROTEIN"/>
    <property type="match status" value="1"/>
</dbReference>
<feature type="coiled-coil region" evidence="6">
    <location>
        <begin position="444"/>
        <end position="478"/>
    </location>
</feature>
<dbReference type="RefSeq" id="XP_028529162.1">
    <property type="nucleotide sequence ID" value="XM_028672628.1"/>
</dbReference>
<dbReference type="GeneID" id="39732111"/>
<evidence type="ECO:0000259" key="8">
    <source>
        <dbReference type="SMART" id="SM00968"/>
    </source>
</evidence>
<dbReference type="GO" id="GO:0007062">
    <property type="term" value="P:sister chromatid cohesion"/>
    <property type="evidence" value="ECO:0007669"/>
    <property type="project" value="TreeGrafter"/>
</dbReference>
<feature type="region of interest" description="Disordered" evidence="7">
    <location>
        <begin position="1"/>
        <end position="23"/>
    </location>
</feature>
<feature type="domain" description="SMC hinge" evidence="8">
    <location>
        <begin position="834"/>
        <end position="982"/>
    </location>
</feature>
<dbReference type="Gene3D" id="3.30.70.1620">
    <property type="match status" value="1"/>
</dbReference>
<feature type="coiled-coil region" evidence="6">
    <location>
        <begin position="1030"/>
        <end position="1068"/>
    </location>
</feature>
<dbReference type="GO" id="GO:0003677">
    <property type="term" value="F:DNA binding"/>
    <property type="evidence" value="ECO:0007669"/>
    <property type="project" value="TreeGrafter"/>
</dbReference>
<dbReference type="InterPro" id="IPR036277">
    <property type="entry name" value="SMC_hinge_sf"/>
</dbReference>
<dbReference type="Pfam" id="PF13476">
    <property type="entry name" value="AAA_23"/>
    <property type="match status" value="1"/>
</dbReference>
<keyword evidence="2" id="KW-0498">Mitosis</keyword>
<dbReference type="InterPro" id="IPR010935">
    <property type="entry name" value="SMC_hinge"/>
</dbReference>
<evidence type="ECO:0000313" key="9">
    <source>
        <dbReference type="EMBL" id="CRG96357.1"/>
    </source>
</evidence>
<evidence type="ECO:0000256" key="4">
    <source>
        <dbReference type="ARBA" id="ARBA00023242"/>
    </source>
</evidence>
<dbReference type="Pfam" id="PF06470">
    <property type="entry name" value="SMC_hinge"/>
    <property type="match status" value="1"/>
</dbReference>
<feature type="region of interest" description="Disordered" evidence="7">
    <location>
        <begin position="1319"/>
        <end position="1375"/>
    </location>
</feature>